<dbReference type="CDD" id="cd01299">
    <property type="entry name" value="Met_dep_hydrolase_A"/>
    <property type="match status" value="1"/>
</dbReference>
<proteinExistence type="predicted"/>
<dbReference type="OrthoDB" id="9775607at2"/>
<evidence type="ECO:0000256" key="1">
    <source>
        <dbReference type="SAM" id="SignalP"/>
    </source>
</evidence>
<evidence type="ECO:0000259" key="2">
    <source>
        <dbReference type="Pfam" id="PF01979"/>
    </source>
</evidence>
<dbReference type="KEGG" id="hoh:Hoch_2334"/>
<dbReference type="STRING" id="502025.Hoch_2334"/>
<dbReference type="EMBL" id="CP001804">
    <property type="protein sequence ID" value="ACY14876.1"/>
    <property type="molecule type" value="Genomic_DNA"/>
</dbReference>
<keyword evidence="4" id="KW-1185">Reference proteome</keyword>
<sequence length="455" mass="48622">MKHWLWFLRIASVCALVCACGAPRGLHASPPESAASGALLPGSSFLIHAGALIDGRSDERRTQVSITVQDGKIAAVSPGFARPARGQRVIDLRAFTVLPGLMDMHTHLSGEHSDKSYSERFFMDPSDVALRSTVFARRTLMAGFTTVRNLGDSHNVTRALRDAVAKGWVVGPRIFTATKSIATTGGHADPTNGLNVELRGEPGPKQGVINSPEEARAAVRQRYKEGADLIKITATGGVLSLAASGQNPQFTSLELEALVTAAKDYGFTVAVHAHGAEGMRRAVLAGVSSIEHGTYMDDEIMALMKARGTYYVPTISAGRWVADKAKEDGYFPAIVRPKAAAIGPQIQDTFARAYRAGVNIAFGTDTGVSAHGDNAREFVYMVEAGMPPMAAIQSATREAAKLLRIDDRLGTVEVGKIADLVAVRDNPLERIETMLDVAFVMKDGQVFKLPATAEP</sequence>
<dbReference type="Proteomes" id="UP000001880">
    <property type="component" value="Chromosome"/>
</dbReference>
<dbReference type="Gene3D" id="2.30.40.10">
    <property type="entry name" value="Urease, subunit C, domain 1"/>
    <property type="match status" value="1"/>
</dbReference>
<dbReference type="Gene3D" id="3.20.20.140">
    <property type="entry name" value="Metal-dependent hydrolases"/>
    <property type="match status" value="1"/>
</dbReference>
<dbReference type="HOGENOM" id="CLU_023620_2_2_7"/>
<keyword evidence="1" id="KW-0732">Signal</keyword>
<dbReference type="AlphaFoldDB" id="D0LJ29"/>
<reference evidence="3 4" key="1">
    <citation type="journal article" date="2010" name="Stand. Genomic Sci.">
        <title>Complete genome sequence of Haliangium ochraceum type strain (SMP-2).</title>
        <authorList>
            <consortium name="US DOE Joint Genome Institute (JGI-PGF)"/>
            <person name="Ivanova N."/>
            <person name="Daum C."/>
            <person name="Lang E."/>
            <person name="Abt B."/>
            <person name="Kopitz M."/>
            <person name="Saunders E."/>
            <person name="Lapidus A."/>
            <person name="Lucas S."/>
            <person name="Glavina Del Rio T."/>
            <person name="Nolan M."/>
            <person name="Tice H."/>
            <person name="Copeland A."/>
            <person name="Cheng J.F."/>
            <person name="Chen F."/>
            <person name="Bruce D."/>
            <person name="Goodwin L."/>
            <person name="Pitluck S."/>
            <person name="Mavromatis K."/>
            <person name="Pati A."/>
            <person name="Mikhailova N."/>
            <person name="Chen A."/>
            <person name="Palaniappan K."/>
            <person name="Land M."/>
            <person name="Hauser L."/>
            <person name="Chang Y.J."/>
            <person name="Jeffries C.D."/>
            <person name="Detter J.C."/>
            <person name="Brettin T."/>
            <person name="Rohde M."/>
            <person name="Goker M."/>
            <person name="Bristow J."/>
            <person name="Markowitz V."/>
            <person name="Eisen J.A."/>
            <person name="Hugenholtz P."/>
            <person name="Kyrpides N.C."/>
            <person name="Klenk H.P."/>
        </authorList>
    </citation>
    <scope>NUCLEOTIDE SEQUENCE [LARGE SCALE GENOMIC DNA]</scope>
    <source>
        <strain evidence="4">DSM 14365 / CIP 107738 / JCM 11303 / AJ 13395 / SMP-2</strain>
    </source>
</reference>
<dbReference type="InterPro" id="IPR032466">
    <property type="entry name" value="Metal_Hydrolase"/>
</dbReference>
<keyword evidence="3" id="KW-0378">Hydrolase</keyword>
<name>D0LJ29_HALO1</name>
<accession>D0LJ29</accession>
<organism evidence="3 4">
    <name type="scientific">Haliangium ochraceum (strain DSM 14365 / JCM 11303 / SMP-2)</name>
    <dbReference type="NCBI Taxonomy" id="502025"/>
    <lineage>
        <taxon>Bacteria</taxon>
        <taxon>Pseudomonadati</taxon>
        <taxon>Myxococcota</taxon>
        <taxon>Polyangia</taxon>
        <taxon>Haliangiales</taxon>
        <taxon>Kofleriaceae</taxon>
        <taxon>Haliangium</taxon>
    </lineage>
</organism>
<gene>
    <name evidence="3" type="ordered locus">Hoch_2334</name>
</gene>
<dbReference type="InterPro" id="IPR051781">
    <property type="entry name" value="Metallo-dep_Hydrolase"/>
</dbReference>
<dbReference type="InterPro" id="IPR006680">
    <property type="entry name" value="Amidohydro-rel"/>
</dbReference>
<dbReference type="Pfam" id="PF01979">
    <property type="entry name" value="Amidohydro_1"/>
    <property type="match status" value="1"/>
</dbReference>
<dbReference type="SUPFAM" id="SSF51556">
    <property type="entry name" value="Metallo-dependent hydrolases"/>
    <property type="match status" value="1"/>
</dbReference>
<dbReference type="SUPFAM" id="SSF51338">
    <property type="entry name" value="Composite domain of metallo-dependent hydrolases"/>
    <property type="match status" value="1"/>
</dbReference>
<evidence type="ECO:0000313" key="3">
    <source>
        <dbReference type="EMBL" id="ACY14876.1"/>
    </source>
</evidence>
<dbReference type="eggNOG" id="COG1228">
    <property type="taxonomic scope" value="Bacteria"/>
</dbReference>
<dbReference type="InterPro" id="IPR011059">
    <property type="entry name" value="Metal-dep_hydrolase_composite"/>
</dbReference>
<evidence type="ECO:0000313" key="4">
    <source>
        <dbReference type="Proteomes" id="UP000001880"/>
    </source>
</evidence>
<feature type="chain" id="PRO_5003011392" evidence="1">
    <location>
        <begin position="29"/>
        <end position="455"/>
    </location>
</feature>
<dbReference type="PANTHER" id="PTHR43135">
    <property type="entry name" value="ALPHA-D-RIBOSE 1-METHYLPHOSPHONATE 5-TRIPHOSPHATE DIPHOSPHATASE"/>
    <property type="match status" value="1"/>
</dbReference>
<feature type="signal peptide" evidence="1">
    <location>
        <begin position="1"/>
        <end position="28"/>
    </location>
</feature>
<dbReference type="InterPro" id="IPR057744">
    <property type="entry name" value="OTAase-like"/>
</dbReference>
<protein>
    <submittedName>
        <fullName evidence="3">Amidohydrolase</fullName>
    </submittedName>
</protein>
<dbReference type="PROSITE" id="PS51257">
    <property type="entry name" value="PROKAR_LIPOPROTEIN"/>
    <property type="match status" value="1"/>
</dbReference>
<feature type="domain" description="Amidohydrolase-related" evidence="2">
    <location>
        <begin position="96"/>
        <end position="446"/>
    </location>
</feature>
<dbReference type="PANTHER" id="PTHR43135:SF3">
    <property type="entry name" value="ALPHA-D-RIBOSE 1-METHYLPHOSPHONATE 5-TRIPHOSPHATE DIPHOSPHATASE"/>
    <property type="match status" value="1"/>
</dbReference>
<dbReference type="RefSeq" id="WP_012827484.1">
    <property type="nucleotide sequence ID" value="NC_013440.1"/>
</dbReference>
<dbReference type="GO" id="GO:0016810">
    <property type="term" value="F:hydrolase activity, acting on carbon-nitrogen (but not peptide) bonds"/>
    <property type="evidence" value="ECO:0007669"/>
    <property type="project" value="InterPro"/>
</dbReference>